<dbReference type="PANTHER" id="PTHR35894:SF1">
    <property type="entry name" value="PHOSPHORIBULOKINASE _ URIDINE KINASE FAMILY"/>
    <property type="match status" value="1"/>
</dbReference>
<keyword evidence="2" id="KW-0812">Transmembrane</keyword>
<dbReference type="EMBL" id="CP072133">
    <property type="protein sequence ID" value="QTH70549.1"/>
    <property type="molecule type" value="Genomic_DNA"/>
</dbReference>
<proteinExistence type="predicted"/>
<dbReference type="InterPro" id="IPR052026">
    <property type="entry name" value="ExeA_AAA_ATPase_DNA-bind"/>
</dbReference>
<name>A0A975DFC4_9GAMM</name>
<accession>A0A975DFC4</accession>
<evidence type="ECO:0000259" key="3">
    <source>
        <dbReference type="Pfam" id="PF13401"/>
    </source>
</evidence>
<dbReference type="KEGG" id="pxi:J5O05_11320"/>
<evidence type="ECO:0000313" key="4">
    <source>
        <dbReference type="EMBL" id="QTH70549.1"/>
    </source>
</evidence>
<protein>
    <submittedName>
        <fullName evidence="4">ATP-binding protein</fullName>
    </submittedName>
</protein>
<gene>
    <name evidence="4" type="ORF">J5O05_11320</name>
</gene>
<keyword evidence="4" id="KW-0547">Nucleotide-binding</keyword>
<keyword evidence="5" id="KW-1185">Reference proteome</keyword>
<feature type="region of interest" description="Disordered" evidence="1">
    <location>
        <begin position="264"/>
        <end position="285"/>
    </location>
</feature>
<dbReference type="PANTHER" id="PTHR35894">
    <property type="entry name" value="GENERAL SECRETION PATHWAY PROTEIN A-RELATED"/>
    <property type="match status" value="1"/>
</dbReference>
<feature type="domain" description="ORC1/DEAH AAA+ ATPase" evidence="3">
    <location>
        <begin position="23"/>
        <end position="142"/>
    </location>
</feature>
<dbReference type="SUPFAM" id="SSF52540">
    <property type="entry name" value="P-loop containing nucleoside triphosphate hydrolases"/>
    <property type="match status" value="1"/>
</dbReference>
<keyword evidence="2" id="KW-1133">Transmembrane helix</keyword>
<feature type="compositionally biased region" description="Polar residues" evidence="1">
    <location>
        <begin position="273"/>
        <end position="285"/>
    </location>
</feature>
<keyword evidence="2" id="KW-0472">Membrane</keyword>
<dbReference type="AlphaFoldDB" id="A0A975DFC4"/>
<keyword evidence="4" id="KW-0067">ATP-binding</keyword>
<evidence type="ECO:0000256" key="1">
    <source>
        <dbReference type="SAM" id="MobiDB-lite"/>
    </source>
</evidence>
<dbReference type="Proteomes" id="UP000664904">
    <property type="component" value="Chromosome"/>
</dbReference>
<dbReference type="GO" id="GO:0005524">
    <property type="term" value="F:ATP binding"/>
    <property type="evidence" value="ECO:0007669"/>
    <property type="project" value="UniProtKB-KW"/>
</dbReference>
<sequence>MQSQLLPSRATLIDRIALQLEYGQQIINVVGQSGLGKSYLLESFITDKYPEFNKAFVQVSATLTDNELMHALLEHSFRAPLVDHNLSLYENFQLLHQHAPCGPCLWILDGGRHLSDEMIEQLNRLVKTSNETIYILIGSQQANMIVGALDIHLEPLTWHESKQLMQWYFKNLPMDEDPIFQTFIESSRGNPTLLLSWKPEEQSTNLREKKPSNWHWHFLVLTIVLAVLAVGLLYKKELVTLLPDEQVSDVPELVLPRPQLNEQSANEVVDAPATTSNINSSIETR</sequence>
<evidence type="ECO:0000256" key="2">
    <source>
        <dbReference type="SAM" id="Phobius"/>
    </source>
</evidence>
<dbReference type="Pfam" id="PF13401">
    <property type="entry name" value="AAA_22"/>
    <property type="match status" value="1"/>
</dbReference>
<reference evidence="4" key="1">
    <citation type="submission" date="2021-03" db="EMBL/GenBank/DDBJ databases">
        <title>Complete Genome of Pseudoalteromonas xiamenensis STKMTI.2, a new potential marine bacterium producing anti-Vibrio compounds.</title>
        <authorList>
            <person name="Handayani D.P."/>
            <person name="Isnansetyo A."/>
            <person name="Istiqomah I."/>
            <person name="Jumina J."/>
        </authorList>
    </citation>
    <scope>NUCLEOTIDE SEQUENCE</scope>
    <source>
        <strain evidence="4">STKMTI.2</strain>
    </source>
</reference>
<feature type="transmembrane region" description="Helical" evidence="2">
    <location>
        <begin position="214"/>
        <end position="234"/>
    </location>
</feature>
<dbReference type="InterPro" id="IPR027417">
    <property type="entry name" value="P-loop_NTPase"/>
</dbReference>
<dbReference type="RefSeq" id="WP_208842139.1">
    <property type="nucleotide sequence ID" value="NZ_CP072133.1"/>
</dbReference>
<organism evidence="4 5">
    <name type="scientific">Pseudoalteromonas xiamenensis</name>
    <dbReference type="NCBI Taxonomy" id="882626"/>
    <lineage>
        <taxon>Bacteria</taxon>
        <taxon>Pseudomonadati</taxon>
        <taxon>Pseudomonadota</taxon>
        <taxon>Gammaproteobacteria</taxon>
        <taxon>Alteromonadales</taxon>
        <taxon>Pseudoalteromonadaceae</taxon>
        <taxon>Pseudoalteromonas</taxon>
    </lineage>
</organism>
<dbReference type="GO" id="GO:0016887">
    <property type="term" value="F:ATP hydrolysis activity"/>
    <property type="evidence" value="ECO:0007669"/>
    <property type="project" value="InterPro"/>
</dbReference>
<evidence type="ECO:0000313" key="5">
    <source>
        <dbReference type="Proteomes" id="UP000664904"/>
    </source>
</evidence>
<dbReference type="Gene3D" id="3.40.50.300">
    <property type="entry name" value="P-loop containing nucleotide triphosphate hydrolases"/>
    <property type="match status" value="1"/>
</dbReference>
<dbReference type="InterPro" id="IPR049945">
    <property type="entry name" value="AAA_22"/>
</dbReference>